<gene>
    <name evidence="2" type="ORF">DWY96_16615</name>
</gene>
<protein>
    <submittedName>
        <fullName evidence="2">Transposase</fullName>
    </submittedName>
</protein>
<dbReference type="SUPFAM" id="SSF52540">
    <property type="entry name" value="P-loop containing nucleoside triphosphate hydrolases"/>
    <property type="match status" value="1"/>
</dbReference>
<evidence type="ECO:0000313" key="2">
    <source>
        <dbReference type="EMBL" id="RGQ43732.1"/>
    </source>
</evidence>
<dbReference type="Proteomes" id="UP000283738">
    <property type="component" value="Unassembled WGS sequence"/>
</dbReference>
<comment type="caution">
    <text evidence="2">The sequence shown here is derived from an EMBL/GenBank/DDBJ whole genome shotgun (WGS) entry which is preliminary data.</text>
</comment>
<evidence type="ECO:0000259" key="1">
    <source>
        <dbReference type="Pfam" id="PF01695"/>
    </source>
</evidence>
<dbReference type="InterPro" id="IPR027417">
    <property type="entry name" value="P-loop_NTPase"/>
</dbReference>
<dbReference type="Gene3D" id="3.40.50.300">
    <property type="entry name" value="P-loop containing nucleotide triphosphate hydrolases"/>
    <property type="match status" value="1"/>
</dbReference>
<sequence length="132" mass="15082">MINAFCVIAMKQSKSVKYIKANTLMSEMEQACIKSTNLEYLNKLTKLDLLMIDDFGLMDLDFAKCRDLFEVFDTRDGRKSTVVILQFPVSTWFNMFAGNTYADAASSFSDRTSSQIMRRSSVNFRGGKEYDC</sequence>
<organism evidence="2 3">
    <name type="scientific">Roseburia inulinivorans</name>
    <dbReference type="NCBI Taxonomy" id="360807"/>
    <lineage>
        <taxon>Bacteria</taxon>
        <taxon>Bacillati</taxon>
        <taxon>Bacillota</taxon>
        <taxon>Clostridia</taxon>
        <taxon>Lachnospirales</taxon>
        <taxon>Lachnospiraceae</taxon>
        <taxon>Roseburia</taxon>
    </lineage>
</organism>
<dbReference type="InterPro" id="IPR002611">
    <property type="entry name" value="IstB_ATP-bd"/>
</dbReference>
<dbReference type="GO" id="GO:0005524">
    <property type="term" value="F:ATP binding"/>
    <property type="evidence" value="ECO:0007669"/>
    <property type="project" value="InterPro"/>
</dbReference>
<name>A0A3R5VX72_9FIRM</name>
<evidence type="ECO:0000313" key="3">
    <source>
        <dbReference type="Proteomes" id="UP000283738"/>
    </source>
</evidence>
<feature type="domain" description="IstB-like ATP-binding" evidence="1">
    <location>
        <begin position="4"/>
        <end position="104"/>
    </location>
</feature>
<dbReference type="EMBL" id="QRTF01000059">
    <property type="protein sequence ID" value="RGQ43732.1"/>
    <property type="molecule type" value="Genomic_DNA"/>
</dbReference>
<proteinExistence type="predicted"/>
<reference evidence="2 3" key="1">
    <citation type="submission" date="2018-08" db="EMBL/GenBank/DDBJ databases">
        <title>A genome reference for cultivated species of the human gut microbiota.</title>
        <authorList>
            <person name="Zou Y."/>
            <person name="Xue W."/>
            <person name="Luo G."/>
        </authorList>
    </citation>
    <scope>NUCLEOTIDE SEQUENCE [LARGE SCALE GENOMIC DNA]</scope>
    <source>
        <strain evidence="2 3">AF28-15</strain>
    </source>
</reference>
<accession>A0A3R5VX72</accession>
<dbReference type="AlphaFoldDB" id="A0A3R5VX72"/>
<dbReference type="Pfam" id="PF01695">
    <property type="entry name" value="IstB_IS21"/>
    <property type="match status" value="1"/>
</dbReference>